<organism evidence="1 2">
    <name type="scientific">Snodgrassella communis</name>
    <dbReference type="NCBI Taxonomy" id="2946699"/>
    <lineage>
        <taxon>Bacteria</taxon>
        <taxon>Pseudomonadati</taxon>
        <taxon>Pseudomonadota</taxon>
        <taxon>Betaproteobacteria</taxon>
        <taxon>Neisseriales</taxon>
        <taxon>Neisseriaceae</taxon>
        <taxon>Snodgrassella</taxon>
    </lineage>
</organism>
<comment type="caution">
    <text evidence="1">The sequence shown here is derived from an EMBL/GenBank/DDBJ whole genome shotgun (WGS) entry which is preliminary data.</text>
</comment>
<dbReference type="InterPro" id="IPR038666">
    <property type="entry name" value="SSP1_head-tail_sf"/>
</dbReference>
<proteinExistence type="predicted"/>
<accession>A0A836MQ14</accession>
<keyword evidence="2" id="KW-1185">Reference proteome</keyword>
<dbReference type="InterPro" id="IPR008767">
    <property type="entry name" value="Phage_SPP1_head-tail_adaptor"/>
</dbReference>
<reference evidence="1 2" key="1">
    <citation type="submission" date="2014-03" db="EMBL/GenBank/DDBJ databases">
        <title>The genomes of two eusocial bee gut symbionts.</title>
        <authorList>
            <person name="Kwong W.K."/>
            <person name="Engel P."/>
            <person name="Koch H."/>
            <person name="Moran N.A."/>
        </authorList>
    </citation>
    <scope>NUCLEOTIDE SEQUENCE [LARGE SCALE GENOMIC DNA]</scope>
    <source>
        <strain evidence="2">wkB29</strain>
    </source>
</reference>
<dbReference type="NCBIfam" id="TIGR01563">
    <property type="entry name" value="gp16_SPP1"/>
    <property type="match status" value="1"/>
</dbReference>
<protein>
    <submittedName>
        <fullName evidence="1">Putative phage head-tail adaptor</fullName>
    </submittedName>
</protein>
<evidence type="ECO:0000313" key="2">
    <source>
        <dbReference type="Proteomes" id="UP000027170"/>
    </source>
</evidence>
<dbReference type="Pfam" id="PF05521">
    <property type="entry name" value="Phage_HCP"/>
    <property type="match status" value="1"/>
</dbReference>
<gene>
    <name evidence="1" type="ORF">SALWKB29_1944</name>
</gene>
<dbReference type="AlphaFoldDB" id="A0A836MQ14"/>
<evidence type="ECO:0000313" key="1">
    <source>
        <dbReference type="EMBL" id="KDN14042.1"/>
    </source>
</evidence>
<name>A0A836MQ14_9NEIS</name>
<dbReference type="Gene3D" id="2.40.10.270">
    <property type="entry name" value="Bacteriophage SPP1 head-tail adaptor protein"/>
    <property type="match status" value="1"/>
</dbReference>
<sequence>MQPISGKDVNGAVTQDWAEFGRLWADVRNKSGLETIKADKVTGIVRVSIRVRYNTKLNNAMRVIVNNVIYNIKAVMHDVNSREYTDLICEAVT</sequence>
<dbReference type="EMBL" id="JFZV01000012">
    <property type="protein sequence ID" value="KDN14042.1"/>
    <property type="molecule type" value="Genomic_DNA"/>
</dbReference>
<dbReference type="Proteomes" id="UP000027170">
    <property type="component" value="Unassembled WGS sequence"/>
</dbReference>